<dbReference type="InterPro" id="IPR036942">
    <property type="entry name" value="Beta-barrel_TonB_sf"/>
</dbReference>
<evidence type="ECO:0000256" key="10">
    <source>
        <dbReference type="ARBA" id="ARBA00023237"/>
    </source>
</evidence>
<dbReference type="EMBL" id="LSNE01000005">
    <property type="protein sequence ID" value="KXI28798.1"/>
    <property type="molecule type" value="Genomic_DNA"/>
</dbReference>
<feature type="signal peptide" evidence="12">
    <location>
        <begin position="1"/>
        <end position="20"/>
    </location>
</feature>
<comment type="subcellular location">
    <subcellularLocation>
        <location evidence="1 11">Cell outer membrane</location>
        <topology evidence="1 11">Multi-pass membrane protein</topology>
    </subcellularLocation>
</comment>
<dbReference type="Gene3D" id="2.40.170.20">
    <property type="entry name" value="TonB-dependent receptor, beta-barrel domain"/>
    <property type="match status" value="1"/>
</dbReference>
<sequence>MKMPPIACAVSMLFALPLFAQEQKQATEKEQDVEQIIVTGSSVARTEAGTPAKTTLISQEEIAKSGFMSQADILMSVPGIKVEGGGGEVATNAFVRGLPSGGQFQFTPLNYDGMPAFQSGMTSSAQDIYFRPDIGIERVEYVSGGVSNLFGPGSVAGIINYISRKGGDDPESTIQVEIAEDGRLRTDFFNSGALSTTDGLYYAISGFYRYDEGPLDTGLPTKGYQLRGNLRKEFDDGQITFHGQLINDKVQFFLPLPLEGGSRDRLTGNDGSTVYVAQTVAATELSYPTANGTYESPIRDGVSVEGGSFGVDFEKELSDTWRINAKAKAADYAHQFNLFLDGDGIANTPETLNDYVSNSNRLVNGELLSSLGTANYTWSETGSAVPDDYLLFGNRLLDRQRDGDFFSTEFNLTGAIDGGNFDHTINIGTFFIHSQQMDFNIISSYLADFSNGKNARLVDLSFTDTVGNVVQYSRNGVVGPGISYTNNKLTSNRMAFYITDQFENERWTFDLGMRIERAEGTSKSEGSEVVTISDDPTLAANLQVNTTGSGRYTYGEVATTESAFSAAALYKMDNQDLNFYANASKGYFFPQIRSIRFNANGEPQSYEGEDITLGAIGLKYFPRGIYIDASLFMANLDNRRTVDFENDGSGGLIEVVKEQSTETVGAEVITRWNVSDEVVLEGNVTYQDAEFSAGNSKGNQPSRQPEFTGNVALSYDNGFVDARLGVSYFGDAYANDANTVELDSHSIATLSAGYTWELANNQTIRVGLGVWNVFNNEGITEGSPRQANSQVSGAEYFVGRPVLPRRISLTARYDF</sequence>
<dbReference type="Proteomes" id="UP000070299">
    <property type="component" value="Unassembled WGS sequence"/>
</dbReference>
<keyword evidence="10 11" id="KW-0998">Cell outer membrane</keyword>
<evidence type="ECO:0000256" key="2">
    <source>
        <dbReference type="ARBA" id="ARBA00022448"/>
    </source>
</evidence>
<organism evidence="14 15">
    <name type="scientific">Paraglaciecola hydrolytica</name>
    <dbReference type="NCBI Taxonomy" id="1799789"/>
    <lineage>
        <taxon>Bacteria</taxon>
        <taxon>Pseudomonadati</taxon>
        <taxon>Pseudomonadota</taxon>
        <taxon>Gammaproteobacteria</taxon>
        <taxon>Alteromonadales</taxon>
        <taxon>Alteromonadaceae</taxon>
        <taxon>Paraglaciecola</taxon>
    </lineage>
</organism>
<evidence type="ECO:0000256" key="3">
    <source>
        <dbReference type="ARBA" id="ARBA00022452"/>
    </source>
</evidence>
<dbReference type="AlphaFoldDB" id="A0A136A0L9"/>
<keyword evidence="15" id="KW-1185">Reference proteome</keyword>
<dbReference type="Pfam" id="PF07715">
    <property type="entry name" value="Plug"/>
    <property type="match status" value="1"/>
</dbReference>
<dbReference type="STRING" id="1799789.AX660_11355"/>
<evidence type="ECO:0000256" key="5">
    <source>
        <dbReference type="ARBA" id="ARBA00022692"/>
    </source>
</evidence>
<proteinExistence type="inferred from homology"/>
<evidence type="ECO:0000256" key="8">
    <source>
        <dbReference type="ARBA" id="ARBA00023065"/>
    </source>
</evidence>
<evidence type="ECO:0000313" key="15">
    <source>
        <dbReference type="Proteomes" id="UP000070299"/>
    </source>
</evidence>
<comment type="similarity">
    <text evidence="11">Belongs to the TonB-dependent receptor family.</text>
</comment>
<dbReference type="GO" id="GO:0009279">
    <property type="term" value="C:cell outer membrane"/>
    <property type="evidence" value="ECO:0007669"/>
    <property type="project" value="UniProtKB-SubCell"/>
</dbReference>
<evidence type="ECO:0000256" key="1">
    <source>
        <dbReference type="ARBA" id="ARBA00004571"/>
    </source>
</evidence>
<reference evidence="15" key="1">
    <citation type="submission" date="2016-02" db="EMBL/GenBank/DDBJ databases">
        <authorList>
            <person name="Schultz-Johansen M."/>
            <person name="Glaring M.A."/>
            <person name="Bech P.K."/>
            <person name="Stougaard P."/>
        </authorList>
    </citation>
    <scope>NUCLEOTIDE SEQUENCE [LARGE SCALE GENOMIC DNA]</scope>
    <source>
        <strain evidence="15">S66</strain>
    </source>
</reference>
<keyword evidence="2 11" id="KW-0813">Transport</keyword>
<keyword evidence="5 11" id="KW-0812">Transmembrane</keyword>
<dbReference type="Gene3D" id="2.170.130.10">
    <property type="entry name" value="TonB-dependent receptor, plug domain"/>
    <property type="match status" value="1"/>
</dbReference>
<accession>A0A136A0L9</accession>
<comment type="caution">
    <text evidence="14">The sequence shown here is derived from an EMBL/GenBank/DDBJ whole genome shotgun (WGS) entry which is preliminary data.</text>
</comment>
<dbReference type="InterPro" id="IPR012910">
    <property type="entry name" value="Plug_dom"/>
</dbReference>
<keyword evidence="9 11" id="KW-0472">Membrane</keyword>
<evidence type="ECO:0000256" key="9">
    <source>
        <dbReference type="ARBA" id="ARBA00023136"/>
    </source>
</evidence>
<name>A0A136A0L9_9ALTE</name>
<keyword evidence="7" id="KW-0408">Iron</keyword>
<dbReference type="PANTHER" id="PTHR32552">
    <property type="entry name" value="FERRICHROME IRON RECEPTOR-RELATED"/>
    <property type="match status" value="1"/>
</dbReference>
<dbReference type="OrthoDB" id="7386960at2"/>
<evidence type="ECO:0000313" key="14">
    <source>
        <dbReference type="EMBL" id="KXI28798.1"/>
    </source>
</evidence>
<dbReference type="PROSITE" id="PS52016">
    <property type="entry name" value="TONB_DEPENDENT_REC_3"/>
    <property type="match status" value="1"/>
</dbReference>
<evidence type="ECO:0000259" key="13">
    <source>
        <dbReference type="Pfam" id="PF07715"/>
    </source>
</evidence>
<keyword evidence="3 11" id="KW-1134">Transmembrane beta strand</keyword>
<dbReference type="InterPro" id="IPR037066">
    <property type="entry name" value="Plug_dom_sf"/>
</dbReference>
<evidence type="ECO:0000256" key="12">
    <source>
        <dbReference type="SAM" id="SignalP"/>
    </source>
</evidence>
<dbReference type="SUPFAM" id="SSF56935">
    <property type="entry name" value="Porins"/>
    <property type="match status" value="1"/>
</dbReference>
<dbReference type="GO" id="GO:0015344">
    <property type="term" value="F:siderophore uptake transmembrane transporter activity"/>
    <property type="evidence" value="ECO:0007669"/>
    <property type="project" value="TreeGrafter"/>
</dbReference>
<dbReference type="RefSeq" id="WP_068375547.1">
    <property type="nucleotide sequence ID" value="NZ_LSNE01000005.1"/>
</dbReference>
<evidence type="ECO:0000256" key="6">
    <source>
        <dbReference type="ARBA" id="ARBA00022729"/>
    </source>
</evidence>
<feature type="chain" id="PRO_5007469507" evidence="12">
    <location>
        <begin position="21"/>
        <end position="815"/>
    </location>
</feature>
<evidence type="ECO:0000256" key="11">
    <source>
        <dbReference type="PROSITE-ProRule" id="PRU01360"/>
    </source>
</evidence>
<keyword evidence="4" id="KW-0410">Iron transport</keyword>
<keyword evidence="14" id="KW-0675">Receptor</keyword>
<keyword evidence="6 12" id="KW-0732">Signal</keyword>
<gene>
    <name evidence="14" type="ORF">AX660_11355</name>
</gene>
<protein>
    <submittedName>
        <fullName evidence="14">TonB-dependent receptor</fullName>
    </submittedName>
</protein>
<evidence type="ECO:0000256" key="4">
    <source>
        <dbReference type="ARBA" id="ARBA00022496"/>
    </source>
</evidence>
<feature type="domain" description="TonB-dependent receptor plug" evidence="13">
    <location>
        <begin position="49"/>
        <end position="158"/>
    </location>
</feature>
<evidence type="ECO:0000256" key="7">
    <source>
        <dbReference type="ARBA" id="ARBA00023004"/>
    </source>
</evidence>
<dbReference type="PANTHER" id="PTHR32552:SF89">
    <property type="entry name" value="CATECHOLATE SIDEROPHORE RECEPTOR FIU"/>
    <property type="match status" value="1"/>
</dbReference>
<dbReference type="InterPro" id="IPR039426">
    <property type="entry name" value="TonB-dep_rcpt-like"/>
</dbReference>
<keyword evidence="8" id="KW-0406">Ion transport</keyword>